<comment type="caution">
    <text evidence="1">The sequence shown here is derived from an EMBL/GenBank/DDBJ whole genome shotgun (WGS) entry which is preliminary data.</text>
</comment>
<dbReference type="InterPro" id="IPR024411">
    <property type="entry name" value="Tail_terminator_phage"/>
</dbReference>
<sequence>MSWTGDLLDGLASFISDAGIGVYRDTGVYTTDEVGITITAVPDQPDQIIAITPYPVDDTSGTTDVLLGVQLRFRAGADPRAVIAREDAVYELLHEREHTEIGGIHVEIMWRQSGGWIGADARGRQEMTANYYLRATRLAPNLIET</sequence>
<organism evidence="1 2">
    <name type="scientific">Streptomyces asiaticus subsp. ignotus</name>
    <dbReference type="NCBI Taxonomy" id="3098222"/>
    <lineage>
        <taxon>Bacteria</taxon>
        <taxon>Bacillati</taxon>
        <taxon>Actinomycetota</taxon>
        <taxon>Actinomycetes</taxon>
        <taxon>Kitasatosporales</taxon>
        <taxon>Streptomycetaceae</taxon>
        <taxon>Streptomyces</taxon>
        <taxon>Streptomyces violaceusniger group</taxon>
    </lineage>
</organism>
<keyword evidence="2" id="KW-1185">Reference proteome</keyword>
<accession>A0ABU7Q9Y9</accession>
<dbReference type="Proteomes" id="UP001354709">
    <property type="component" value="Unassembled WGS sequence"/>
</dbReference>
<evidence type="ECO:0000313" key="2">
    <source>
        <dbReference type="Proteomes" id="UP001354709"/>
    </source>
</evidence>
<reference evidence="1 2" key="1">
    <citation type="submission" date="2023-11" db="EMBL/GenBank/DDBJ databases">
        <title>30 novel species of actinomycetes from the DSMZ collection.</title>
        <authorList>
            <person name="Nouioui I."/>
        </authorList>
    </citation>
    <scope>NUCLEOTIDE SEQUENCE [LARGE SCALE GENOMIC DNA]</scope>
    <source>
        <strain evidence="1 2">DSM 41524</strain>
    </source>
</reference>
<gene>
    <name evidence="1" type="ORF">V2J94_41365</name>
</gene>
<proteinExistence type="predicted"/>
<dbReference type="Pfam" id="PF12691">
    <property type="entry name" value="Phage_tail_terminator_6"/>
    <property type="match status" value="1"/>
</dbReference>
<name>A0ABU7Q9Y9_9ACTN</name>
<dbReference type="RefSeq" id="WP_330815413.1">
    <property type="nucleotide sequence ID" value="NZ_JAZBJO010000045.1"/>
</dbReference>
<evidence type="ECO:0000313" key="1">
    <source>
        <dbReference type="EMBL" id="MEE4598220.1"/>
    </source>
</evidence>
<dbReference type="EMBL" id="JAZBJO010000045">
    <property type="protein sequence ID" value="MEE4598220.1"/>
    <property type="molecule type" value="Genomic_DNA"/>
</dbReference>
<protein>
    <submittedName>
        <fullName evidence="1">Minor capsid protein</fullName>
    </submittedName>
</protein>